<reference evidence="1 2" key="2">
    <citation type="submission" date="2018-11" db="EMBL/GenBank/DDBJ databases">
        <authorList>
            <consortium name="Pathogen Informatics"/>
        </authorList>
    </citation>
    <scope>NUCLEOTIDE SEQUENCE [LARGE SCALE GENOMIC DNA]</scope>
</reference>
<dbReference type="AlphaFoldDB" id="A0A0N4XQR1"/>
<reference evidence="3" key="1">
    <citation type="submission" date="2017-02" db="UniProtKB">
        <authorList>
            <consortium name="WormBaseParasite"/>
        </authorList>
    </citation>
    <scope>IDENTIFICATION</scope>
</reference>
<protein>
    <submittedName>
        <fullName evidence="3">AMP_N domain-containing protein</fullName>
    </submittedName>
</protein>
<dbReference type="EMBL" id="UYSL01010115">
    <property type="protein sequence ID" value="VDL68453.1"/>
    <property type="molecule type" value="Genomic_DNA"/>
</dbReference>
<dbReference type="STRING" id="27835.A0A0N4XQR1"/>
<dbReference type="WBParaSite" id="NBR_0000486301-mRNA-1">
    <property type="protein sequence ID" value="NBR_0000486301-mRNA-1"/>
    <property type="gene ID" value="NBR_0000486301"/>
</dbReference>
<evidence type="ECO:0000313" key="1">
    <source>
        <dbReference type="EMBL" id="VDL68453.1"/>
    </source>
</evidence>
<accession>A0A0N4XQR1</accession>
<gene>
    <name evidence="1" type="ORF">NBR_LOCUS4864</name>
</gene>
<organism evidence="3">
    <name type="scientific">Nippostrongylus brasiliensis</name>
    <name type="common">Rat hookworm</name>
    <dbReference type="NCBI Taxonomy" id="27835"/>
    <lineage>
        <taxon>Eukaryota</taxon>
        <taxon>Metazoa</taxon>
        <taxon>Ecdysozoa</taxon>
        <taxon>Nematoda</taxon>
        <taxon>Chromadorea</taxon>
        <taxon>Rhabditida</taxon>
        <taxon>Rhabditina</taxon>
        <taxon>Rhabditomorpha</taxon>
        <taxon>Strongyloidea</taxon>
        <taxon>Heligmosomidae</taxon>
        <taxon>Nippostrongylus</taxon>
    </lineage>
</organism>
<evidence type="ECO:0000313" key="3">
    <source>
        <dbReference type="WBParaSite" id="NBR_0000486301-mRNA-1"/>
    </source>
</evidence>
<proteinExistence type="predicted"/>
<dbReference type="Proteomes" id="UP000271162">
    <property type="component" value="Unassembled WGS sequence"/>
</dbReference>
<keyword evidence="2" id="KW-1185">Reference proteome</keyword>
<sequence length="163" mass="18171">MSATMEGNLKLFTKYFGEKVEVKHIDIPSRLYNVERFFLGDVIAMTGFVPEESMFSSMFMSAGFQDVCSFPAIGDWSMKPEWEAEHPRMPETMTAPNLTSLVGGANCATPSSSTQMAVGHMMTSMSVNSFTQHAKQQQQPQQQHSANFMNVAQQLVKLVFISL</sequence>
<name>A0A0N4XQR1_NIPBR</name>
<evidence type="ECO:0000313" key="2">
    <source>
        <dbReference type="Proteomes" id="UP000271162"/>
    </source>
</evidence>